<dbReference type="GO" id="GO:0005737">
    <property type="term" value="C:cytoplasm"/>
    <property type="evidence" value="ECO:0007669"/>
    <property type="project" value="InterPro"/>
</dbReference>
<sequence length="1373" mass="151604">MGVEQPATSNVETSPPLIVGIAVGADSWSVAVQVAESLAAEISANTQADAGRAITLVFATSRAGASPSAHQSEIESQTPDEGDTAALFAGKAWQEISSDEEVSIRAGCAYCPATGLAFEIRSGKLVAIQLPADERAAPVDHFFASLATSRKEHAVAVVLSGTGSDGTLGLRAIGDAGGMTIAQSIDTADERSMPRSAATLGSVDHVLPPEKIAAEIWDHAQHMHEQQDAENADQLNRNIITAIPTIASAVQIHTNNDFRHYKTTTLVRRIRRRMQVLKISSVDAYVEMLKTSREESVRLFRDLLISVTAFFRDSQAFDSLARDVLTPLVEQHQGDTPLRVWVPGCATGQEPYSIAILLAEILDQNDKEASVQIFATDLDEHALTVARTGDYPIGIQDEMSADRLRRFFVKRGNRYFASKRIRDMVVFSSHNLISDPPFTKIDLVSCRNLLIYLGSHLQKKLIPLFHYAIKPGGFLFLGPAETLSVNKELFRPIHIKHRVYQRRITSLDHSAKLDFPILNLGQSDRIVGESSDEIDLFRYAQEIILGEFAPQWAVVDDEGHIQTLSSDPTPFLKMSGGRFKNNIITMAHDSIRIGLRAAFAEAKNHRRRALAEDLSLSVAGGLQRVHITVQPMPEMGEDASLHLVVFHRVGTPLQVDDDAEGDPPRDPRRNRRDDSSATQVIEQLESELARTREALERTVQELETSNEELKSSNEELLSMNEELQSANEELETSKEELQATNEMLVRSNNDIQYLQRSTHIATIFLDNELRIRSFTPAVTAIYDLLDTDIGRPLANFVSTIEPMPSLPTPDSLADNDVIENTLSSKSGRVYIRSVIPYHTPSGDHDGIVVTFVDVTQLAEAKSRLELALGAAGMAAWEWTPQESFWTSEVFALLGIDTGTQPSSELFFSYVHPDDIDELKATWAQALDDGDTYDCEFRIVRADGETRWLQGVGEVIQDASGRVVRMYGLNWDSTREHVQAIELRESERIATEASKSKSEFLANMSHEIRTPMTAILGYADLLQDFVESEEAKQYLQTIRRNGAYLLDIVNDILDLSKIEAGKLDIEPERFDPCQLVEDVRGIMDVRATERGLKLAVEYDGKLPTTIVSDAKRLKQILINLVGNAVKFTSEGRVNIRVRLDSEERLLHIEVSDTGIGMTAQQQECLFLPFSQGDASVSRHFGGTGLGLAISQRLAAMLGGEIGVSSTVGVGSTFFVRVATGDLTDVERTGYPRSSTNDPVSTLQVEDETTRLSGLVLIVDDRRDIRFLSKRLLTAAGATVDECEDGQIAVNYFHDCLKGGRCPDLILLDMQMPNLDGYETARQIRKLGYTGPIVALTADAMQGDMNECLQAGCNDYLSKPIDAKKLIGMVQRFQQ</sequence>
<dbReference type="CDD" id="cd17546">
    <property type="entry name" value="REC_hyHK_CKI1_RcsC-like"/>
    <property type="match status" value="1"/>
</dbReference>
<name>A0A5C5XQN5_9BACT</name>
<feature type="modified residue" description="4-aspartylphosphate" evidence="8">
    <location>
        <position position="1307"/>
    </location>
</feature>
<organism evidence="16 17">
    <name type="scientific">Allorhodopirellula solitaria</name>
    <dbReference type="NCBI Taxonomy" id="2527987"/>
    <lineage>
        <taxon>Bacteria</taxon>
        <taxon>Pseudomonadati</taxon>
        <taxon>Planctomycetota</taxon>
        <taxon>Planctomycetia</taxon>
        <taxon>Pirellulales</taxon>
        <taxon>Pirellulaceae</taxon>
        <taxon>Allorhodopirellula</taxon>
    </lineage>
</organism>
<dbReference type="Proteomes" id="UP000318053">
    <property type="component" value="Unassembled WGS sequence"/>
</dbReference>
<dbReference type="FunFam" id="3.30.565.10:FF:000010">
    <property type="entry name" value="Sensor histidine kinase RcsC"/>
    <property type="match status" value="1"/>
</dbReference>
<evidence type="ECO:0000259" key="11">
    <source>
        <dbReference type="PROSITE" id="PS50109"/>
    </source>
</evidence>
<dbReference type="Pfam" id="PF08447">
    <property type="entry name" value="PAS_3"/>
    <property type="match status" value="1"/>
</dbReference>
<dbReference type="Gene3D" id="3.30.450.20">
    <property type="entry name" value="PAS domain"/>
    <property type="match status" value="2"/>
</dbReference>
<dbReference type="SUPFAM" id="SSF52738">
    <property type="entry name" value="Methylesterase CheB, C-terminal domain"/>
    <property type="match status" value="1"/>
</dbReference>
<evidence type="ECO:0000256" key="10">
    <source>
        <dbReference type="SAM" id="MobiDB-lite"/>
    </source>
</evidence>
<dbReference type="PANTHER" id="PTHR24422">
    <property type="entry name" value="CHEMOTAXIS PROTEIN METHYLTRANSFERASE"/>
    <property type="match status" value="1"/>
</dbReference>
<dbReference type="SUPFAM" id="SSF55785">
    <property type="entry name" value="PYP-like sensor domain (PAS domain)"/>
    <property type="match status" value="1"/>
</dbReference>
<evidence type="ECO:0000256" key="1">
    <source>
        <dbReference type="ARBA" id="ARBA00000085"/>
    </source>
</evidence>
<feature type="coiled-coil region" evidence="9">
    <location>
        <begin position="681"/>
        <end position="750"/>
    </location>
</feature>
<dbReference type="EC" id="2.7.13.3" evidence="2"/>
<feature type="domain" description="Response regulatory" evidence="12">
    <location>
        <begin position="1253"/>
        <end position="1372"/>
    </location>
</feature>
<dbReference type="PANTHER" id="PTHR24422:SF27">
    <property type="entry name" value="PROTEIN-GLUTAMATE O-METHYLTRANSFERASE"/>
    <property type="match status" value="1"/>
</dbReference>
<dbReference type="PROSITE" id="PS50110">
    <property type="entry name" value="RESPONSE_REGULATORY"/>
    <property type="match status" value="1"/>
</dbReference>
<dbReference type="CDD" id="cd16922">
    <property type="entry name" value="HATPase_EvgS-ArcB-TorS-like"/>
    <property type="match status" value="1"/>
</dbReference>
<dbReference type="InterPro" id="IPR036890">
    <property type="entry name" value="HATPase_C_sf"/>
</dbReference>
<feature type="domain" description="CheR-type methyltransferase" evidence="15">
    <location>
        <begin position="257"/>
        <end position="483"/>
    </location>
</feature>
<dbReference type="Pfam" id="PF13596">
    <property type="entry name" value="PAS_10"/>
    <property type="match status" value="1"/>
</dbReference>
<dbReference type="InterPro" id="IPR005467">
    <property type="entry name" value="His_kinase_dom"/>
</dbReference>
<feature type="domain" description="CheB-type methylesterase" evidence="14">
    <location>
        <begin position="139"/>
        <end position="216"/>
    </location>
</feature>
<evidence type="ECO:0000313" key="16">
    <source>
        <dbReference type="EMBL" id="TWT64801.1"/>
    </source>
</evidence>
<evidence type="ECO:0000256" key="7">
    <source>
        <dbReference type="PROSITE-ProRule" id="PRU00050"/>
    </source>
</evidence>
<evidence type="ECO:0000313" key="17">
    <source>
        <dbReference type="Proteomes" id="UP000318053"/>
    </source>
</evidence>
<dbReference type="Pfam" id="PF02518">
    <property type="entry name" value="HATPase_c"/>
    <property type="match status" value="1"/>
</dbReference>
<dbReference type="SUPFAM" id="SSF53335">
    <property type="entry name" value="S-adenosyl-L-methionine-dependent methyltransferases"/>
    <property type="match status" value="1"/>
</dbReference>
<feature type="compositionally biased region" description="Basic and acidic residues" evidence="10">
    <location>
        <begin position="662"/>
        <end position="675"/>
    </location>
</feature>
<dbReference type="InterPro" id="IPR000673">
    <property type="entry name" value="Sig_transdc_resp-reg_Me-estase"/>
</dbReference>
<evidence type="ECO:0000256" key="4">
    <source>
        <dbReference type="ARBA" id="ARBA00022679"/>
    </source>
</evidence>
<comment type="catalytic activity">
    <reaction evidence="1">
        <text>ATP + protein L-histidine = ADP + protein N-phospho-L-histidine.</text>
        <dbReference type="EC" id="2.7.13.3"/>
    </reaction>
</comment>
<dbReference type="InterPro" id="IPR003661">
    <property type="entry name" value="HisK_dim/P_dom"/>
</dbReference>
<dbReference type="InterPro" id="IPR000780">
    <property type="entry name" value="CheR_MeTrfase"/>
</dbReference>
<proteinExistence type="predicted"/>
<evidence type="ECO:0000256" key="8">
    <source>
        <dbReference type="PROSITE-ProRule" id="PRU00169"/>
    </source>
</evidence>
<dbReference type="PROSITE" id="PS50123">
    <property type="entry name" value="CHER"/>
    <property type="match status" value="1"/>
</dbReference>
<dbReference type="PROSITE" id="PS50109">
    <property type="entry name" value="HIS_KIN"/>
    <property type="match status" value="1"/>
</dbReference>
<comment type="caution">
    <text evidence="16">The sequence shown here is derived from an EMBL/GenBank/DDBJ whole genome shotgun (WGS) entry which is preliminary data.</text>
</comment>
<dbReference type="Gene3D" id="1.10.287.130">
    <property type="match status" value="1"/>
</dbReference>
<dbReference type="InterPro" id="IPR022641">
    <property type="entry name" value="CheR_N"/>
</dbReference>
<dbReference type="GO" id="GO:0008757">
    <property type="term" value="F:S-adenosylmethionine-dependent methyltransferase activity"/>
    <property type="evidence" value="ECO:0007669"/>
    <property type="project" value="InterPro"/>
</dbReference>
<dbReference type="SMART" id="SM00448">
    <property type="entry name" value="REC"/>
    <property type="match status" value="1"/>
</dbReference>
<dbReference type="GO" id="GO:0000155">
    <property type="term" value="F:phosphorelay sensor kinase activity"/>
    <property type="evidence" value="ECO:0007669"/>
    <property type="project" value="InterPro"/>
</dbReference>
<dbReference type="OrthoDB" id="288469at2"/>
<dbReference type="SUPFAM" id="SSF55874">
    <property type="entry name" value="ATPase domain of HSP90 chaperone/DNA topoisomerase II/histidine kinase"/>
    <property type="match status" value="1"/>
</dbReference>
<dbReference type="RefSeq" id="WP_146392509.1">
    <property type="nucleotide sequence ID" value="NZ_SJPK01000009.1"/>
</dbReference>
<comment type="caution">
    <text evidence="7">Lacks conserved residue(s) required for the propagation of feature annotation.</text>
</comment>
<evidence type="ECO:0000256" key="2">
    <source>
        <dbReference type="ARBA" id="ARBA00012438"/>
    </source>
</evidence>
<evidence type="ECO:0000259" key="12">
    <source>
        <dbReference type="PROSITE" id="PS50110"/>
    </source>
</evidence>
<dbReference type="SUPFAM" id="SSF52172">
    <property type="entry name" value="CheY-like"/>
    <property type="match status" value="1"/>
</dbReference>
<dbReference type="InterPro" id="IPR000014">
    <property type="entry name" value="PAS"/>
</dbReference>
<keyword evidence="3 8" id="KW-0597">Phosphoprotein</keyword>
<feature type="domain" description="Histidine kinase" evidence="11">
    <location>
        <begin position="1002"/>
        <end position="1220"/>
    </location>
</feature>
<protein>
    <recommendedName>
        <fullName evidence="2">histidine kinase</fullName>
        <ecNumber evidence="2">2.7.13.3</ecNumber>
    </recommendedName>
</protein>
<dbReference type="InterPro" id="IPR001789">
    <property type="entry name" value="Sig_transdc_resp-reg_receiver"/>
</dbReference>
<dbReference type="EMBL" id="SJPK01000009">
    <property type="protein sequence ID" value="TWT64801.1"/>
    <property type="molecule type" value="Genomic_DNA"/>
</dbReference>
<keyword evidence="17" id="KW-1185">Reference proteome</keyword>
<dbReference type="InterPro" id="IPR029063">
    <property type="entry name" value="SAM-dependent_MTases_sf"/>
</dbReference>
<dbReference type="SMART" id="SM00387">
    <property type="entry name" value="HATPase_c"/>
    <property type="match status" value="1"/>
</dbReference>
<dbReference type="Gene3D" id="3.30.565.10">
    <property type="entry name" value="Histidine kinase-like ATPase, C-terminal domain"/>
    <property type="match status" value="1"/>
</dbReference>
<dbReference type="SMART" id="SM00388">
    <property type="entry name" value="HisKA"/>
    <property type="match status" value="1"/>
</dbReference>
<evidence type="ECO:0000259" key="13">
    <source>
        <dbReference type="PROSITE" id="PS50113"/>
    </source>
</evidence>
<dbReference type="Pfam" id="PF03705">
    <property type="entry name" value="CheR_N"/>
    <property type="match status" value="1"/>
</dbReference>
<feature type="region of interest" description="Disordered" evidence="10">
    <location>
        <begin position="652"/>
        <end position="678"/>
    </location>
</feature>
<dbReference type="SUPFAM" id="SSF47757">
    <property type="entry name" value="Chemotaxis receptor methyltransferase CheR, N-terminal domain"/>
    <property type="match status" value="1"/>
</dbReference>
<keyword evidence="4 16" id="KW-0808">Transferase</keyword>
<reference evidence="16 17" key="1">
    <citation type="submission" date="2019-02" db="EMBL/GenBank/DDBJ databases">
        <title>Deep-cultivation of Planctomycetes and their phenomic and genomic characterization uncovers novel biology.</title>
        <authorList>
            <person name="Wiegand S."/>
            <person name="Jogler M."/>
            <person name="Boedeker C."/>
            <person name="Pinto D."/>
            <person name="Vollmers J."/>
            <person name="Rivas-Marin E."/>
            <person name="Kohn T."/>
            <person name="Peeters S.H."/>
            <person name="Heuer A."/>
            <person name="Rast P."/>
            <person name="Oberbeckmann S."/>
            <person name="Bunk B."/>
            <person name="Jeske O."/>
            <person name="Meyerdierks A."/>
            <person name="Storesund J.E."/>
            <person name="Kallscheuer N."/>
            <person name="Luecker S."/>
            <person name="Lage O.M."/>
            <person name="Pohl T."/>
            <person name="Merkel B.J."/>
            <person name="Hornburger P."/>
            <person name="Mueller R.-W."/>
            <person name="Bruemmer F."/>
            <person name="Labrenz M."/>
            <person name="Spormann A.M."/>
            <person name="Op Den Camp H."/>
            <person name="Overmann J."/>
            <person name="Amann R."/>
            <person name="Jetten M.S.M."/>
            <person name="Mascher T."/>
            <person name="Medema M.H."/>
            <person name="Devos D.P."/>
            <person name="Kaster A.-K."/>
            <person name="Ovreas L."/>
            <person name="Rohde M."/>
            <person name="Galperin M.Y."/>
            <person name="Jogler C."/>
        </authorList>
    </citation>
    <scope>NUCLEOTIDE SEQUENCE [LARGE SCALE GENOMIC DNA]</scope>
    <source>
        <strain evidence="16 17">CA85</strain>
    </source>
</reference>
<dbReference type="InterPro" id="IPR050903">
    <property type="entry name" value="Bact_Chemotaxis_MeTrfase"/>
</dbReference>
<dbReference type="GO" id="GO:0008984">
    <property type="term" value="F:protein-glutamate methylesterase activity"/>
    <property type="evidence" value="ECO:0007669"/>
    <property type="project" value="InterPro"/>
</dbReference>
<dbReference type="Pfam" id="PF00072">
    <property type="entry name" value="Response_reg"/>
    <property type="match status" value="1"/>
</dbReference>
<dbReference type="Gene3D" id="3.40.50.150">
    <property type="entry name" value="Vaccinia Virus protein VP39"/>
    <property type="match status" value="1"/>
</dbReference>
<evidence type="ECO:0000256" key="5">
    <source>
        <dbReference type="ARBA" id="ARBA00022777"/>
    </source>
</evidence>
<dbReference type="InterPro" id="IPR036097">
    <property type="entry name" value="HisK_dim/P_sf"/>
</dbReference>
<dbReference type="SUPFAM" id="SSF47384">
    <property type="entry name" value="Homodimeric domain of signal transducing histidine kinase"/>
    <property type="match status" value="1"/>
</dbReference>
<dbReference type="GO" id="GO:0006935">
    <property type="term" value="P:chemotaxis"/>
    <property type="evidence" value="ECO:0007669"/>
    <property type="project" value="InterPro"/>
</dbReference>
<dbReference type="InterPro" id="IPR035965">
    <property type="entry name" value="PAS-like_dom_sf"/>
</dbReference>
<dbReference type="InterPro" id="IPR003594">
    <property type="entry name" value="HATPase_dom"/>
</dbReference>
<keyword evidence="5 16" id="KW-0418">Kinase</keyword>
<dbReference type="Pfam" id="PF01339">
    <property type="entry name" value="CheB_methylest"/>
    <property type="match status" value="1"/>
</dbReference>
<dbReference type="Pfam" id="PF01739">
    <property type="entry name" value="CheR"/>
    <property type="match status" value="1"/>
</dbReference>
<keyword evidence="9" id="KW-0175">Coiled coil</keyword>
<evidence type="ECO:0000256" key="6">
    <source>
        <dbReference type="ARBA" id="ARBA00023012"/>
    </source>
</evidence>
<dbReference type="CDD" id="cd00082">
    <property type="entry name" value="HisKA"/>
    <property type="match status" value="1"/>
</dbReference>
<dbReference type="InterPro" id="IPR022642">
    <property type="entry name" value="CheR_C"/>
</dbReference>
<dbReference type="PROSITE" id="PS50113">
    <property type="entry name" value="PAC"/>
    <property type="match status" value="1"/>
</dbReference>
<dbReference type="InterPro" id="IPR013655">
    <property type="entry name" value="PAS_fold_3"/>
</dbReference>
<dbReference type="FunFam" id="1.10.287.130:FF:000001">
    <property type="entry name" value="Two-component sensor histidine kinase"/>
    <property type="match status" value="1"/>
</dbReference>
<evidence type="ECO:0000259" key="15">
    <source>
        <dbReference type="PROSITE" id="PS50123"/>
    </source>
</evidence>
<dbReference type="Gene3D" id="3.40.50.2300">
    <property type="match status" value="1"/>
</dbReference>
<evidence type="ECO:0000256" key="3">
    <source>
        <dbReference type="ARBA" id="ARBA00022553"/>
    </source>
</evidence>
<evidence type="ECO:0000256" key="9">
    <source>
        <dbReference type="SAM" id="Coils"/>
    </source>
</evidence>
<dbReference type="InterPro" id="IPR000700">
    <property type="entry name" value="PAS-assoc_C"/>
</dbReference>
<dbReference type="GO" id="GO:0000156">
    <property type="term" value="F:phosphorelay response regulator activity"/>
    <property type="evidence" value="ECO:0007669"/>
    <property type="project" value="InterPro"/>
</dbReference>
<dbReference type="SMART" id="SM00138">
    <property type="entry name" value="MeTrc"/>
    <property type="match status" value="1"/>
</dbReference>
<keyword evidence="6" id="KW-0902">Two-component regulatory system</keyword>
<dbReference type="Pfam" id="PF00512">
    <property type="entry name" value="HisKA"/>
    <property type="match status" value="1"/>
</dbReference>
<dbReference type="PROSITE" id="PS50122">
    <property type="entry name" value="CHEB"/>
    <property type="match status" value="1"/>
</dbReference>
<dbReference type="InterPro" id="IPR035909">
    <property type="entry name" value="CheB_C"/>
</dbReference>
<dbReference type="PRINTS" id="PR00996">
    <property type="entry name" value="CHERMTFRASE"/>
</dbReference>
<dbReference type="CDD" id="cd00130">
    <property type="entry name" value="PAS"/>
    <property type="match status" value="1"/>
</dbReference>
<accession>A0A5C5XQN5</accession>
<dbReference type="Gene3D" id="2.10.70.100">
    <property type="match status" value="1"/>
</dbReference>
<gene>
    <name evidence="16" type="primary">luxQ_4</name>
    <name evidence="16" type="ORF">CA85_35860</name>
</gene>
<feature type="domain" description="PAC" evidence="13">
    <location>
        <begin position="932"/>
        <end position="984"/>
    </location>
</feature>
<dbReference type="Gene3D" id="3.40.50.180">
    <property type="entry name" value="Methylesterase CheB, C-terminal domain"/>
    <property type="match status" value="1"/>
</dbReference>
<evidence type="ECO:0000259" key="14">
    <source>
        <dbReference type="PROSITE" id="PS50122"/>
    </source>
</evidence>
<dbReference type="InterPro" id="IPR011006">
    <property type="entry name" value="CheY-like_superfamily"/>
</dbReference>